<dbReference type="EMBL" id="JACIJF010000004">
    <property type="protein sequence ID" value="MBB5710433.1"/>
    <property type="molecule type" value="Genomic_DNA"/>
</dbReference>
<name>A0A840YQG1_9SPHN</name>
<gene>
    <name evidence="1" type="ORF">FHT02_001664</name>
</gene>
<sequence length="90" mass="9977">MFLDLTEDENLDPDTAVQMIEALGGGLQALDKPFLRELVNAFSVIAPEYSGEAQRLVRNLAHDFYLEEALAADDPVKLAELEAVRDAEEE</sequence>
<reference evidence="1 2" key="1">
    <citation type="submission" date="2020-08" db="EMBL/GenBank/DDBJ databases">
        <title>Genomic Encyclopedia of Type Strains, Phase IV (KMG-IV): sequencing the most valuable type-strain genomes for metagenomic binning, comparative biology and taxonomic classification.</title>
        <authorList>
            <person name="Goeker M."/>
        </authorList>
    </citation>
    <scope>NUCLEOTIDE SEQUENCE [LARGE SCALE GENOMIC DNA]</scope>
    <source>
        <strain evidence="1 2">DSM 26736</strain>
    </source>
</reference>
<proteinExistence type="predicted"/>
<dbReference type="Proteomes" id="UP000527143">
    <property type="component" value="Unassembled WGS sequence"/>
</dbReference>
<organism evidence="1 2">
    <name type="scientific">Sphingomonas xinjiangensis</name>
    <dbReference type="NCBI Taxonomy" id="643568"/>
    <lineage>
        <taxon>Bacteria</taxon>
        <taxon>Pseudomonadati</taxon>
        <taxon>Pseudomonadota</taxon>
        <taxon>Alphaproteobacteria</taxon>
        <taxon>Sphingomonadales</taxon>
        <taxon>Sphingomonadaceae</taxon>
        <taxon>Sphingomonas</taxon>
    </lineage>
</organism>
<dbReference type="RefSeq" id="WP_221239375.1">
    <property type="nucleotide sequence ID" value="NZ_JACIJF010000004.1"/>
</dbReference>
<protein>
    <submittedName>
        <fullName evidence="1">Uncharacterized protein</fullName>
    </submittedName>
</protein>
<evidence type="ECO:0000313" key="2">
    <source>
        <dbReference type="Proteomes" id="UP000527143"/>
    </source>
</evidence>
<evidence type="ECO:0000313" key="1">
    <source>
        <dbReference type="EMBL" id="MBB5710433.1"/>
    </source>
</evidence>
<keyword evidence="2" id="KW-1185">Reference proteome</keyword>
<accession>A0A840YQG1</accession>
<dbReference type="AlphaFoldDB" id="A0A840YQG1"/>
<comment type="caution">
    <text evidence="1">The sequence shown here is derived from an EMBL/GenBank/DDBJ whole genome shotgun (WGS) entry which is preliminary data.</text>
</comment>